<keyword evidence="3" id="KW-0804">Transcription</keyword>
<evidence type="ECO:0000256" key="2">
    <source>
        <dbReference type="ARBA" id="ARBA00023125"/>
    </source>
</evidence>
<evidence type="ECO:0000259" key="4">
    <source>
        <dbReference type="PROSITE" id="PS51063"/>
    </source>
</evidence>
<reference evidence="5" key="1">
    <citation type="submission" date="2020-10" db="EMBL/GenBank/DDBJ databases">
        <authorList>
            <person name="Gilroy R."/>
        </authorList>
    </citation>
    <scope>NUCLEOTIDE SEQUENCE</scope>
    <source>
        <strain evidence="5">ChiSxjej2B14-6234</strain>
    </source>
</reference>
<dbReference type="PROSITE" id="PS51063">
    <property type="entry name" value="HTH_CRP_2"/>
    <property type="match status" value="1"/>
</dbReference>
<dbReference type="Gene3D" id="2.60.120.10">
    <property type="entry name" value="Jelly Rolls"/>
    <property type="match status" value="1"/>
</dbReference>
<sequence length="219" mass="24767">MELSSYFPIWDQLTPAQQAQLARSARLRTAPRGTLLHNGSEDCVGLLAVCSGALRAFIRSPEGREVTIYRLFERDICLFSASCMLKSAQFDVSAEVERDAQFWIIPADIYQSVAASSAALANYTSELMASRFSDVMWLVEQILWRSQDRRLASFLLDESALQESRTLAITHDRIAAHMGTAREVVTRLLRYFQGEGMVRLARGTIELIDEDRLRAWAEE</sequence>
<dbReference type="Gene3D" id="1.10.10.10">
    <property type="entry name" value="Winged helix-like DNA-binding domain superfamily/Winged helix DNA-binding domain"/>
    <property type="match status" value="1"/>
</dbReference>
<dbReference type="GO" id="GO:0003677">
    <property type="term" value="F:DNA binding"/>
    <property type="evidence" value="ECO:0007669"/>
    <property type="project" value="UniProtKB-KW"/>
</dbReference>
<dbReference type="SMART" id="SM00419">
    <property type="entry name" value="HTH_CRP"/>
    <property type="match status" value="1"/>
</dbReference>
<name>A0A9D1CSQ2_9FIRM</name>
<evidence type="ECO:0000256" key="1">
    <source>
        <dbReference type="ARBA" id="ARBA00023015"/>
    </source>
</evidence>
<dbReference type="InterPro" id="IPR000595">
    <property type="entry name" value="cNMP-bd_dom"/>
</dbReference>
<dbReference type="InterPro" id="IPR036390">
    <property type="entry name" value="WH_DNA-bd_sf"/>
</dbReference>
<organism evidence="5 6">
    <name type="scientific">Candidatus Onthenecus intestinigallinarum</name>
    <dbReference type="NCBI Taxonomy" id="2840875"/>
    <lineage>
        <taxon>Bacteria</taxon>
        <taxon>Bacillati</taxon>
        <taxon>Bacillota</taxon>
        <taxon>Clostridia</taxon>
        <taxon>Eubacteriales</taxon>
        <taxon>Candidatus Onthenecus</taxon>
    </lineage>
</organism>
<evidence type="ECO:0000313" key="6">
    <source>
        <dbReference type="Proteomes" id="UP000886887"/>
    </source>
</evidence>
<dbReference type="GO" id="GO:0003700">
    <property type="term" value="F:DNA-binding transcription factor activity"/>
    <property type="evidence" value="ECO:0007669"/>
    <property type="project" value="TreeGrafter"/>
</dbReference>
<keyword evidence="1" id="KW-0805">Transcription regulation</keyword>
<protein>
    <submittedName>
        <fullName evidence="5">Crp/Fnr family transcriptional regulator</fullName>
    </submittedName>
</protein>
<dbReference type="EMBL" id="DVFJ01000038">
    <property type="protein sequence ID" value="HIQ72769.1"/>
    <property type="molecule type" value="Genomic_DNA"/>
</dbReference>
<gene>
    <name evidence="5" type="ORF">IAB73_11240</name>
</gene>
<dbReference type="PANTHER" id="PTHR24567">
    <property type="entry name" value="CRP FAMILY TRANSCRIPTIONAL REGULATORY PROTEIN"/>
    <property type="match status" value="1"/>
</dbReference>
<feature type="domain" description="HTH crp-type" evidence="4">
    <location>
        <begin position="145"/>
        <end position="211"/>
    </location>
</feature>
<dbReference type="CDD" id="cd00038">
    <property type="entry name" value="CAP_ED"/>
    <property type="match status" value="1"/>
</dbReference>
<dbReference type="AlphaFoldDB" id="A0A9D1CSQ2"/>
<dbReference type="InterPro" id="IPR036388">
    <property type="entry name" value="WH-like_DNA-bd_sf"/>
</dbReference>
<comment type="caution">
    <text evidence="5">The sequence shown here is derived from an EMBL/GenBank/DDBJ whole genome shotgun (WGS) entry which is preliminary data.</text>
</comment>
<evidence type="ECO:0000256" key="3">
    <source>
        <dbReference type="ARBA" id="ARBA00023163"/>
    </source>
</evidence>
<dbReference type="InterPro" id="IPR018490">
    <property type="entry name" value="cNMP-bd_dom_sf"/>
</dbReference>
<dbReference type="Pfam" id="PF13545">
    <property type="entry name" value="HTH_Crp_2"/>
    <property type="match status" value="1"/>
</dbReference>
<dbReference type="SUPFAM" id="SSF46785">
    <property type="entry name" value="Winged helix' DNA-binding domain"/>
    <property type="match status" value="1"/>
</dbReference>
<dbReference type="PANTHER" id="PTHR24567:SF74">
    <property type="entry name" value="HTH-TYPE TRANSCRIPTIONAL REGULATOR ARCR"/>
    <property type="match status" value="1"/>
</dbReference>
<dbReference type="GO" id="GO:0005829">
    <property type="term" value="C:cytosol"/>
    <property type="evidence" value="ECO:0007669"/>
    <property type="project" value="TreeGrafter"/>
</dbReference>
<dbReference type="InterPro" id="IPR012318">
    <property type="entry name" value="HTH_CRP"/>
</dbReference>
<evidence type="ECO:0000313" key="5">
    <source>
        <dbReference type="EMBL" id="HIQ72769.1"/>
    </source>
</evidence>
<accession>A0A9D1CSQ2</accession>
<dbReference type="SUPFAM" id="SSF51206">
    <property type="entry name" value="cAMP-binding domain-like"/>
    <property type="match status" value="1"/>
</dbReference>
<keyword evidence="2" id="KW-0238">DNA-binding</keyword>
<dbReference type="Proteomes" id="UP000886887">
    <property type="component" value="Unassembled WGS sequence"/>
</dbReference>
<proteinExistence type="predicted"/>
<dbReference type="InterPro" id="IPR014710">
    <property type="entry name" value="RmlC-like_jellyroll"/>
</dbReference>
<reference evidence="5" key="2">
    <citation type="journal article" date="2021" name="PeerJ">
        <title>Extensive microbial diversity within the chicken gut microbiome revealed by metagenomics and culture.</title>
        <authorList>
            <person name="Gilroy R."/>
            <person name="Ravi A."/>
            <person name="Getino M."/>
            <person name="Pursley I."/>
            <person name="Horton D.L."/>
            <person name="Alikhan N.F."/>
            <person name="Baker D."/>
            <person name="Gharbi K."/>
            <person name="Hall N."/>
            <person name="Watson M."/>
            <person name="Adriaenssens E.M."/>
            <person name="Foster-Nyarko E."/>
            <person name="Jarju S."/>
            <person name="Secka A."/>
            <person name="Antonio M."/>
            <person name="Oren A."/>
            <person name="Chaudhuri R.R."/>
            <person name="La Ragione R."/>
            <person name="Hildebrand F."/>
            <person name="Pallen M.J."/>
        </authorList>
    </citation>
    <scope>NUCLEOTIDE SEQUENCE</scope>
    <source>
        <strain evidence="5">ChiSxjej2B14-6234</strain>
    </source>
</reference>
<dbReference type="InterPro" id="IPR050397">
    <property type="entry name" value="Env_Response_Regulators"/>
</dbReference>